<evidence type="ECO:0000256" key="5">
    <source>
        <dbReference type="ARBA" id="ARBA00023136"/>
    </source>
</evidence>
<reference evidence="12 13" key="1">
    <citation type="submission" date="2024-10" db="EMBL/GenBank/DDBJ databases">
        <title>Updated reference genomes for cyclostephanoid diatoms.</title>
        <authorList>
            <person name="Roberts W.R."/>
            <person name="Alverson A.J."/>
        </authorList>
    </citation>
    <scope>NUCLEOTIDE SEQUENCE [LARGE SCALE GENOMIC DNA]</scope>
    <source>
        <strain evidence="12 13">AJA228-03</strain>
    </source>
</reference>
<dbReference type="InterPro" id="IPR017978">
    <property type="entry name" value="GPCR_3_C"/>
</dbReference>
<evidence type="ECO:0000256" key="4">
    <source>
        <dbReference type="ARBA" id="ARBA00023040"/>
    </source>
</evidence>
<dbReference type="Pfam" id="PF13407">
    <property type="entry name" value="Peripla_BP_4"/>
    <property type="match status" value="1"/>
</dbReference>
<evidence type="ECO:0000313" key="12">
    <source>
        <dbReference type="EMBL" id="KAL3809626.1"/>
    </source>
</evidence>
<dbReference type="SUPFAM" id="SSF53822">
    <property type="entry name" value="Periplasmic binding protein-like I"/>
    <property type="match status" value="1"/>
</dbReference>
<keyword evidence="6" id="KW-0675">Receptor</keyword>
<evidence type="ECO:0000256" key="10">
    <source>
        <dbReference type="SAM" id="Phobius"/>
    </source>
</evidence>
<gene>
    <name evidence="12" type="ORF">ACHAXA_010601</name>
</gene>
<keyword evidence="2 10" id="KW-0812">Transmembrane</keyword>
<feature type="transmembrane region" description="Helical" evidence="10">
    <location>
        <begin position="447"/>
        <end position="468"/>
    </location>
</feature>
<feature type="transmembrane region" description="Helical" evidence="10">
    <location>
        <begin position="506"/>
        <end position="531"/>
    </location>
</feature>
<evidence type="ECO:0000256" key="9">
    <source>
        <dbReference type="SAM" id="MobiDB-lite"/>
    </source>
</evidence>
<feature type="transmembrane region" description="Helical" evidence="10">
    <location>
        <begin position="366"/>
        <end position="387"/>
    </location>
</feature>
<dbReference type="PANTHER" id="PTHR10519:SF20">
    <property type="entry name" value="G-PROTEIN COUPLED RECEPTOR 156-RELATED"/>
    <property type="match status" value="1"/>
</dbReference>
<evidence type="ECO:0000256" key="8">
    <source>
        <dbReference type="ARBA" id="ARBA00023224"/>
    </source>
</evidence>
<feature type="transmembrane region" description="Helical" evidence="10">
    <location>
        <begin position="407"/>
        <end position="426"/>
    </location>
</feature>
<accession>A0ABD3RCX0</accession>
<dbReference type="InterPro" id="IPR002455">
    <property type="entry name" value="GPCR3_GABA-B"/>
</dbReference>
<dbReference type="GO" id="GO:0016020">
    <property type="term" value="C:membrane"/>
    <property type="evidence" value="ECO:0007669"/>
    <property type="project" value="UniProtKB-SubCell"/>
</dbReference>
<dbReference type="PRINTS" id="PR01176">
    <property type="entry name" value="GABABRECEPTR"/>
</dbReference>
<dbReference type="CDD" id="cd15047">
    <property type="entry name" value="7tmC_GABA-B-like"/>
    <property type="match status" value="1"/>
</dbReference>
<keyword evidence="5 10" id="KW-0472">Membrane</keyword>
<dbReference type="Proteomes" id="UP001530377">
    <property type="component" value="Unassembled WGS sequence"/>
</dbReference>
<proteinExistence type="predicted"/>
<evidence type="ECO:0000256" key="2">
    <source>
        <dbReference type="ARBA" id="ARBA00022692"/>
    </source>
</evidence>
<dbReference type="PROSITE" id="PS50259">
    <property type="entry name" value="G_PROTEIN_RECEP_F3_4"/>
    <property type="match status" value="1"/>
</dbReference>
<feature type="compositionally biased region" description="Basic and acidic residues" evidence="9">
    <location>
        <begin position="666"/>
        <end position="678"/>
    </location>
</feature>
<dbReference type="Gene3D" id="3.40.50.2300">
    <property type="match status" value="2"/>
</dbReference>
<comment type="subcellular location">
    <subcellularLocation>
        <location evidence="1">Membrane</location>
        <topology evidence="1">Multi-pass membrane protein</topology>
    </subcellularLocation>
</comment>
<feature type="compositionally biased region" description="Polar residues" evidence="9">
    <location>
        <begin position="680"/>
        <end position="703"/>
    </location>
</feature>
<evidence type="ECO:0000256" key="3">
    <source>
        <dbReference type="ARBA" id="ARBA00022989"/>
    </source>
</evidence>
<keyword evidence="7" id="KW-0325">Glycoprotein</keyword>
<evidence type="ECO:0000313" key="13">
    <source>
        <dbReference type="Proteomes" id="UP001530377"/>
    </source>
</evidence>
<feature type="region of interest" description="Disordered" evidence="9">
    <location>
        <begin position="658"/>
        <end position="721"/>
    </location>
</feature>
<feature type="transmembrane region" description="Helical" evidence="10">
    <location>
        <begin position="572"/>
        <end position="593"/>
    </location>
</feature>
<organism evidence="12 13">
    <name type="scientific">Cyclostephanos tholiformis</name>
    <dbReference type="NCBI Taxonomy" id="382380"/>
    <lineage>
        <taxon>Eukaryota</taxon>
        <taxon>Sar</taxon>
        <taxon>Stramenopiles</taxon>
        <taxon>Ochrophyta</taxon>
        <taxon>Bacillariophyta</taxon>
        <taxon>Coscinodiscophyceae</taxon>
        <taxon>Thalassiosirophycidae</taxon>
        <taxon>Stephanodiscales</taxon>
        <taxon>Stephanodiscaceae</taxon>
        <taxon>Cyclostephanos</taxon>
    </lineage>
</organism>
<keyword evidence="3 10" id="KW-1133">Transmembrane helix</keyword>
<feature type="transmembrane region" description="Helical" evidence="10">
    <location>
        <begin position="543"/>
        <end position="566"/>
    </location>
</feature>
<evidence type="ECO:0000259" key="11">
    <source>
        <dbReference type="PROSITE" id="PS50259"/>
    </source>
</evidence>
<keyword evidence="4" id="KW-0297">G-protein coupled receptor</keyword>
<name>A0ABD3RCX0_9STRA</name>
<feature type="domain" description="G-protein coupled receptors family 3 profile" evidence="11">
    <location>
        <begin position="396"/>
        <end position="596"/>
    </location>
</feature>
<dbReference type="EMBL" id="JALLPB020000391">
    <property type="protein sequence ID" value="KAL3809626.1"/>
    <property type="molecule type" value="Genomic_DNA"/>
</dbReference>
<sequence length="727" mass="80092">LLSSLVCYSGLVSSAAVGPSSEGYRGSNLTFALVAKNVNNPFFDVVKGGWDEGCLEHRSLHPATDLTCLFLGPAEEDAIAQADLIDDLIDGTYGNIDGISVSVSDPNIVVPAMNRAASAGINVITFDSDAGGSDRMAYVGTDNVAFGSELGKLLVQLAPGGGKYGVLAASAPNVVQRFEGVTRRLADDGGRWTPIQDSYKNCNDDVATALTIMHEFADMDVQAIIPVGGWPMWNKTGWKEFVNANEGKNLTLIVGDTLNVQMQLMNEGYVNGLVGQLPYEMGKDSIDILWRLSRGEDVDEVTHVTAFLEVLRFPLMLPPIEVDENYIEGLAIIGYVVFALIASASLGLMVWTYLHRNTRVIKASQPFFLQMIIVGIMIFSSAIVPLTIDTDRYSQEASDIACMTVPWLLTIGFTTTFSALFAKTWRVNKIFHNPNRFKRIKVTEKDVMKPYVVMMGMNLLALSCWTAIAPLTYKRYDAVGTDDWNRVISTYGICTSESESKTTEDFWPFLGVILAINISLLGIANVQAYQARSIQTEYSESRYIFVIMTSMMQMFALAVPCISLLSKQPRPYFIVMVIVILCVSAAVLGFMFLPKILHTRSWMIEQAEKEKVKAAKREKNPIGYRGSLGDDGLKVAVMSPANFNITKASCEVRDTKESEADSFLKQPDEGVNESKGDESNGVSGVKFSNSMLPGTANLEPNDTQYKEDNIDEEKEEIADDQNYYFFK</sequence>
<feature type="compositionally biased region" description="Acidic residues" evidence="9">
    <location>
        <begin position="709"/>
        <end position="719"/>
    </location>
</feature>
<evidence type="ECO:0000256" key="7">
    <source>
        <dbReference type="ARBA" id="ARBA00023180"/>
    </source>
</evidence>
<dbReference type="PANTHER" id="PTHR10519">
    <property type="entry name" value="GABA-B RECEPTOR"/>
    <property type="match status" value="1"/>
</dbReference>
<feature type="non-terminal residue" evidence="12">
    <location>
        <position position="1"/>
    </location>
</feature>
<comment type="caution">
    <text evidence="12">The sequence shown here is derived from an EMBL/GenBank/DDBJ whole genome shotgun (WGS) entry which is preliminary data.</text>
</comment>
<keyword evidence="8" id="KW-0807">Transducer</keyword>
<dbReference type="GO" id="GO:0004930">
    <property type="term" value="F:G protein-coupled receptor activity"/>
    <property type="evidence" value="ECO:0007669"/>
    <property type="project" value="UniProtKB-KW"/>
</dbReference>
<protein>
    <recommendedName>
        <fullName evidence="11">G-protein coupled receptors family 3 profile domain-containing protein</fullName>
    </recommendedName>
</protein>
<evidence type="ECO:0000256" key="6">
    <source>
        <dbReference type="ARBA" id="ARBA00023170"/>
    </source>
</evidence>
<dbReference type="InterPro" id="IPR025997">
    <property type="entry name" value="SBP_2_dom"/>
</dbReference>
<dbReference type="InterPro" id="IPR028082">
    <property type="entry name" value="Peripla_BP_I"/>
</dbReference>
<keyword evidence="13" id="KW-1185">Reference proteome</keyword>
<feature type="transmembrane region" description="Helical" evidence="10">
    <location>
        <begin position="332"/>
        <end position="354"/>
    </location>
</feature>
<dbReference type="Pfam" id="PF00003">
    <property type="entry name" value="7tm_3"/>
    <property type="match status" value="1"/>
</dbReference>
<evidence type="ECO:0000256" key="1">
    <source>
        <dbReference type="ARBA" id="ARBA00004141"/>
    </source>
</evidence>
<dbReference type="AlphaFoldDB" id="A0ABD3RCX0"/>